<evidence type="ECO:0000256" key="2">
    <source>
        <dbReference type="ARBA" id="ARBA00006275"/>
    </source>
</evidence>
<dbReference type="Pfam" id="PF14322">
    <property type="entry name" value="SusD-like_3"/>
    <property type="match status" value="1"/>
</dbReference>
<evidence type="ECO:0000256" key="5">
    <source>
        <dbReference type="ARBA" id="ARBA00023237"/>
    </source>
</evidence>
<dbReference type="InterPro" id="IPR033985">
    <property type="entry name" value="SusD-like_N"/>
</dbReference>
<keyword evidence="9" id="KW-1185">Reference proteome</keyword>
<evidence type="ECO:0000256" key="1">
    <source>
        <dbReference type="ARBA" id="ARBA00004442"/>
    </source>
</evidence>
<dbReference type="PROSITE" id="PS51257">
    <property type="entry name" value="PROKAR_LIPOPROTEIN"/>
    <property type="match status" value="1"/>
</dbReference>
<keyword evidence="5" id="KW-0998">Cell outer membrane</keyword>
<evidence type="ECO:0000313" key="9">
    <source>
        <dbReference type="Proteomes" id="UP000830198"/>
    </source>
</evidence>
<protein>
    <submittedName>
        <fullName evidence="8">RagB/SusD family nutrient uptake outer membrane protein</fullName>
    </submittedName>
</protein>
<comment type="subcellular location">
    <subcellularLocation>
        <location evidence="1">Cell outer membrane</location>
    </subcellularLocation>
</comment>
<dbReference type="Pfam" id="PF07980">
    <property type="entry name" value="SusD_RagB"/>
    <property type="match status" value="1"/>
</dbReference>
<gene>
    <name evidence="8" type="ORF">MYF79_24220</name>
</gene>
<evidence type="ECO:0000256" key="4">
    <source>
        <dbReference type="ARBA" id="ARBA00023136"/>
    </source>
</evidence>
<dbReference type="Proteomes" id="UP000830198">
    <property type="component" value="Chromosome"/>
</dbReference>
<dbReference type="Gene3D" id="1.25.40.390">
    <property type="match status" value="1"/>
</dbReference>
<reference evidence="8 9" key="1">
    <citation type="submission" date="2022-04" db="EMBL/GenBank/DDBJ databases">
        <title>The arsenic-methylating capacity of Chitinophaga filiformis YT5 during chitin decomposition.</title>
        <authorList>
            <person name="Chen G."/>
            <person name="Liang Y."/>
        </authorList>
    </citation>
    <scope>NUCLEOTIDE SEQUENCE [LARGE SCALE GENOMIC DNA]</scope>
    <source>
        <strain evidence="8 9">YT5</strain>
    </source>
</reference>
<evidence type="ECO:0000313" key="8">
    <source>
        <dbReference type="EMBL" id="UPK68062.1"/>
    </source>
</evidence>
<organism evidence="8 9">
    <name type="scientific">Chitinophaga filiformis</name>
    <name type="common">Myxococcus filiformis</name>
    <name type="synonym">Flexibacter filiformis</name>
    <dbReference type="NCBI Taxonomy" id="104663"/>
    <lineage>
        <taxon>Bacteria</taxon>
        <taxon>Pseudomonadati</taxon>
        <taxon>Bacteroidota</taxon>
        <taxon>Chitinophagia</taxon>
        <taxon>Chitinophagales</taxon>
        <taxon>Chitinophagaceae</taxon>
        <taxon>Chitinophaga</taxon>
    </lineage>
</organism>
<evidence type="ECO:0000259" key="6">
    <source>
        <dbReference type="Pfam" id="PF07980"/>
    </source>
</evidence>
<dbReference type="InterPro" id="IPR011990">
    <property type="entry name" value="TPR-like_helical_dom_sf"/>
</dbReference>
<dbReference type="RefSeq" id="WP_247810403.1">
    <property type="nucleotide sequence ID" value="NZ_CP095855.1"/>
</dbReference>
<accession>A0ABY4HW92</accession>
<sequence>MTKIYFVAILIFLQLTTGCKKFLTVKAPQDQLVSQIVFSDDSTATAALIGVYQTLCSHKEYFTSGNKSITLLTGLSADELDNYSGNFNLEEFYHNNISPINNINSGIWDQLYEGIYQCNSVLEGLTGSLSIATNLKQQLSGEALFLRAFFYFYLVNLYGPVPMALTTNYQVNDTLHRSSVETIYDQIINDLLRARQILEDEYASGAERIRANRSAVNALLARIYLYRHYWRRSVACASLVINRSDKYKLCPQIEDVFLKNSSEAILQLQPTLPLYNTFDADVFILNSYPTSVTCSKQLIKGFESFDRRMSGWIGRFTTGHDTFYFPYKYKVQAPNVVREYLMLFRLGELYLVRGEAYAQLGMPDSATADLNMIRIRAGLQPMQLASKEDALQAINKERQLELFAEWGHRWLDLKRTGMIDQTLGIHKSPWWKSSATLYPIPQSDIILNPHLTQNAGY</sequence>
<feature type="domain" description="RagB/SusD" evidence="6">
    <location>
        <begin position="338"/>
        <end position="457"/>
    </location>
</feature>
<keyword evidence="4" id="KW-0472">Membrane</keyword>
<dbReference type="InterPro" id="IPR012944">
    <property type="entry name" value="SusD_RagB_dom"/>
</dbReference>
<feature type="domain" description="SusD-like N-terminal" evidence="7">
    <location>
        <begin position="81"/>
        <end position="225"/>
    </location>
</feature>
<name>A0ABY4HW92_CHIFI</name>
<keyword evidence="3" id="KW-0732">Signal</keyword>
<dbReference type="CDD" id="cd08977">
    <property type="entry name" value="SusD"/>
    <property type="match status" value="1"/>
</dbReference>
<comment type="similarity">
    <text evidence="2">Belongs to the SusD family.</text>
</comment>
<evidence type="ECO:0000256" key="3">
    <source>
        <dbReference type="ARBA" id="ARBA00022729"/>
    </source>
</evidence>
<evidence type="ECO:0000259" key="7">
    <source>
        <dbReference type="Pfam" id="PF14322"/>
    </source>
</evidence>
<proteinExistence type="inferred from homology"/>
<dbReference type="SUPFAM" id="SSF48452">
    <property type="entry name" value="TPR-like"/>
    <property type="match status" value="1"/>
</dbReference>
<dbReference type="EMBL" id="CP095855">
    <property type="protein sequence ID" value="UPK68062.1"/>
    <property type="molecule type" value="Genomic_DNA"/>
</dbReference>